<evidence type="ECO:0000259" key="7">
    <source>
        <dbReference type="PROSITE" id="PS51898"/>
    </source>
</evidence>
<dbReference type="InterPro" id="IPR050808">
    <property type="entry name" value="Phage_Integrase"/>
</dbReference>
<dbReference type="Proteomes" id="UP000198615">
    <property type="component" value="Unassembled WGS sequence"/>
</dbReference>
<dbReference type="GO" id="GO:0015074">
    <property type="term" value="P:DNA integration"/>
    <property type="evidence" value="ECO:0007669"/>
    <property type="project" value="UniProtKB-KW"/>
</dbReference>
<accession>A0A8G2BFC1</accession>
<feature type="region of interest" description="Disordered" evidence="6">
    <location>
        <begin position="186"/>
        <end position="206"/>
    </location>
</feature>
<keyword evidence="3 5" id="KW-0238">DNA-binding</keyword>
<dbReference type="GO" id="GO:0006310">
    <property type="term" value="P:DNA recombination"/>
    <property type="evidence" value="ECO:0007669"/>
    <property type="project" value="UniProtKB-KW"/>
</dbReference>
<comment type="similarity">
    <text evidence="1">Belongs to the 'phage' integrase family.</text>
</comment>
<dbReference type="Gene3D" id="1.10.150.130">
    <property type="match status" value="1"/>
</dbReference>
<evidence type="ECO:0000259" key="8">
    <source>
        <dbReference type="PROSITE" id="PS51900"/>
    </source>
</evidence>
<keyword evidence="10" id="KW-1185">Reference proteome</keyword>
<comment type="caution">
    <text evidence="9">The sequence shown here is derived from an EMBL/GenBank/DDBJ whole genome shotgun (WGS) entry which is preliminary data.</text>
</comment>
<reference evidence="9 10" key="1">
    <citation type="submission" date="2016-10" db="EMBL/GenBank/DDBJ databases">
        <authorList>
            <person name="Varghese N."/>
            <person name="Submissions S."/>
        </authorList>
    </citation>
    <scope>NUCLEOTIDE SEQUENCE [LARGE SCALE GENOMIC DNA]</scope>
    <source>
        <strain evidence="9 10">DSM 18839</strain>
    </source>
</reference>
<dbReference type="AlphaFoldDB" id="A0A8G2BFC1"/>
<dbReference type="PROSITE" id="PS51900">
    <property type="entry name" value="CB"/>
    <property type="match status" value="1"/>
</dbReference>
<evidence type="ECO:0000313" key="9">
    <source>
        <dbReference type="EMBL" id="SDF32117.1"/>
    </source>
</evidence>
<evidence type="ECO:0000256" key="3">
    <source>
        <dbReference type="ARBA" id="ARBA00023125"/>
    </source>
</evidence>
<evidence type="ECO:0000256" key="2">
    <source>
        <dbReference type="ARBA" id="ARBA00022908"/>
    </source>
</evidence>
<dbReference type="EMBL" id="FNBW01000002">
    <property type="protein sequence ID" value="SDF32117.1"/>
    <property type="molecule type" value="Genomic_DNA"/>
</dbReference>
<dbReference type="GO" id="GO:0003677">
    <property type="term" value="F:DNA binding"/>
    <property type="evidence" value="ECO:0007669"/>
    <property type="project" value="UniProtKB-UniRule"/>
</dbReference>
<dbReference type="InterPro" id="IPR013762">
    <property type="entry name" value="Integrase-like_cat_sf"/>
</dbReference>
<dbReference type="PANTHER" id="PTHR30629">
    <property type="entry name" value="PROPHAGE INTEGRASE"/>
    <property type="match status" value="1"/>
</dbReference>
<feature type="domain" description="Tyr recombinase" evidence="7">
    <location>
        <begin position="206"/>
        <end position="386"/>
    </location>
</feature>
<dbReference type="Pfam" id="PF22022">
    <property type="entry name" value="Phage_int_M"/>
    <property type="match status" value="1"/>
</dbReference>
<dbReference type="Pfam" id="PF00589">
    <property type="entry name" value="Phage_integrase"/>
    <property type="match status" value="1"/>
</dbReference>
<dbReference type="InterPro" id="IPR038488">
    <property type="entry name" value="Integrase_DNA-bd_sf"/>
</dbReference>
<dbReference type="InterPro" id="IPR011010">
    <property type="entry name" value="DNA_brk_join_enz"/>
</dbReference>
<name>A0A8G2BFC1_9PROT</name>
<dbReference type="PROSITE" id="PS51898">
    <property type="entry name" value="TYR_RECOMBINASE"/>
    <property type="match status" value="1"/>
</dbReference>
<sequence length="412" mass="45093">MSVTDTTIRRLIAVARTSGADQAIRDDRVRGLELRVQGGSGTASWSVRANVKGGQRVRVDLGEYPALGLAKARQEGEEKKVIARKSIDPRPQPAPRPVLTLKQAVAKFHDDSTKRSRDQEKRRFELHVLGFEKLAERDVATIERKDVARVLAHVRNTKGLPAEANRVRASLSALFNWLIQEGEADHNPVAGTQKATEPSLKRQQEGTARTLSLDELAAIWRAAEADTSVNVSALLRLLLLVPLRRQEWTEARWGEVTTEGERTLLSIPADRMKGKRPHALLLPPTAASILSTMPRVGDAGWIFTDKGNKAFAGWRRAAARISKAADLAAPWTVHDIRRGVATAMGEAGIAESTIGRILAHSPRTMMGVTATYERSQRLDETGAALRRWENVLLASVAKSQVAGNVVPIMKAG</sequence>
<dbReference type="Pfam" id="PF13356">
    <property type="entry name" value="Arm-DNA-bind_3"/>
    <property type="match status" value="1"/>
</dbReference>
<dbReference type="InterPro" id="IPR002104">
    <property type="entry name" value="Integrase_catalytic"/>
</dbReference>
<proteinExistence type="inferred from homology"/>
<protein>
    <submittedName>
        <fullName evidence="9">Site-specific recombinase XerD</fullName>
    </submittedName>
</protein>
<dbReference type="PANTHER" id="PTHR30629:SF2">
    <property type="entry name" value="PROPHAGE INTEGRASE INTS-RELATED"/>
    <property type="match status" value="1"/>
</dbReference>
<evidence type="ECO:0000313" key="10">
    <source>
        <dbReference type="Proteomes" id="UP000198615"/>
    </source>
</evidence>
<dbReference type="SUPFAM" id="SSF56349">
    <property type="entry name" value="DNA breaking-rejoining enzymes"/>
    <property type="match status" value="1"/>
</dbReference>
<gene>
    <name evidence="9" type="ORF">SAMN05660686_01033</name>
</gene>
<keyword evidence="4" id="KW-0233">DNA recombination</keyword>
<dbReference type="InterPro" id="IPR044068">
    <property type="entry name" value="CB"/>
</dbReference>
<dbReference type="Gene3D" id="1.10.443.10">
    <property type="entry name" value="Intergrase catalytic core"/>
    <property type="match status" value="1"/>
</dbReference>
<dbReference type="OrthoDB" id="7298605at2"/>
<dbReference type="RefSeq" id="WP_093148631.1">
    <property type="nucleotide sequence ID" value="NZ_FNBW01000002.1"/>
</dbReference>
<dbReference type="InterPro" id="IPR053876">
    <property type="entry name" value="Phage_int_M"/>
</dbReference>
<evidence type="ECO:0000256" key="6">
    <source>
        <dbReference type="SAM" id="MobiDB-lite"/>
    </source>
</evidence>
<dbReference type="InterPro" id="IPR025166">
    <property type="entry name" value="Integrase_DNA_bind_dom"/>
</dbReference>
<evidence type="ECO:0000256" key="4">
    <source>
        <dbReference type="ARBA" id="ARBA00023172"/>
    </source>
</evidence>
<keyword evidence="2" id="KW-0229">DNA integration</keyword>
<evidence type="ECO:0000256" key="1">
    <source>
        <dbReference type="ARBA" id="ARBA00008857"/>
    </source>
</evidence>
<feature type="domain" description="Core-binding (CB)" evidence="8">
    <location>
        <begin position="99"/>
        <end position="179"/>
    </location>
</feature>
<organism evidence="9 10">
    <name type="scientific">Thalassobaculum litoreum DSM 18839</name>
    <dbReference type="NCBI Taxonomy" id="1123362"/>
    <lineage>
        <taxon>Bacteria</taxon>
        <taxon>Pseudomonadati</taxon>
        <taxon>Pseudomonadota</taxon>
        <taxon>Alphaproteobacteria</taxon>
        <taxon>Rhodospirillales</taxon>
        <taxon>Thalassobaculaceae</taxon>
        <taxon>Thalassobaculum</taxon>
    </lineage>
</organism>
<dbReference type="Gene3D" id="3.30.160.390">
    <property type="entry name" value="Integrase, DNA-binding domain"/>
    <property type="match status" value="1"/>
</dbReference>
<dbReference type="InterPro" id="IPR010998">
    <property type="entry name" value="Integrase_recombinase_N"/>
</dbReference>
<evidence type="ECO:0000256" key="5">
    <source>
        <dbReference type="PROSITE-ProRule" id="PRU01248"/>
    </source>
</evidence>